<organism evidence="4 5">
    <name type="scientific">Candidatus Phycosocius bacilliformis</name>
    <dbReference type="NCBI Taxonomy" id="1445552"/>
    <lineage>
        <taxon>Bacteria</taxon>
        <taxon>Pseudomonadati</taxon>
        <taxon>Pseudomonadota</taxon>
        <taxon>Alphaproteobacteria</taxon>
        <taxon>Caulobacterales</taxon>
        <taxon>Caulobacterales incertae sedis</taxon>
        <taxon>Candidatus Phycosocius</taxon>
    </lineage>
</organism>
<feature type="transmembrane region" description="Helical" evidence="2">
    <location>
        <begin position="20"/>
        <end position="44"/>
    </location>
</feature>
<feature type="domain" description="SH3b" evidence="3">
    <location>
        <begin position="59"/>
        <end position="126"/>
    </location>
</feature>
<reference evidence="4 5" key="1">
    <citation type="journal article" date="2018" name="Genome Announc.">
        <title>Draft Genome Sequence of "Candidatus Phycosocius bacilliformis," an Alphaproteobacterial Ectosymbiont of the Hydrocarbon-Producing Green Alga Botryococcus braunii.</title>
        <authorList>
            <person name="Tanabe Y."/>
            <person name="Yamaguchi H."/>
            <person name="Watanabe M.M."/>
        </authorList>
    </citation>
    <scope>NUCLEOTIDE SEQUENCE [LARGE SCALE GENOMIC DNA]</scope>
    <source>
        <strain evidence="4 5">BOTRYCO-2</strain>
    </source>
</reference>
<gene>
    <name evidence="4" type="ORF">PbB2_00870</name>
</gene>
<feature type="domain" description="SH3b" evidence="3">
    <location>
        <begin position="137"/>
        <end position="204"/>
    </location>
</feature>
<dbReference type="SMART" id="SM00287">
    <property type="entry name" value="SH3b"/>
    <property type="match status" value="3"/>
</dbReference>
<dbReference type="AlphaFoldDB" id="A0A2P2E814"/>
<evidence type="ECO:0000313" key="4">
    <source>
        <dbReference type="EMBL" id="GBF57206.1"/>
    </source>
</evidence>
<name>A0A2P2E814_9PROT</name>
<keyword evidence="5" id="KW-1185">Reference proteome</keyword>
<protein>
    <recommendedName>
        <fullName evidence="3">SH3b domain-containing protein</fullName>
    </recommendedName>
</protein>
<evidence type="ECO:0000259" key="3">
    <source>
        <dbReference type="SMART" id="SM00287"/>
    </source>
</evidence>
<keyword evidence="2" id="KW-0472">Membrane</keyword>
<keyword evidence="2" id="KW-1133">Transmembrane helix</keyword>
<keyword evidence="2" id="KW-0812">Transmembrane</keyword>
<feature type="region of interest" description="Disordered" evidence="1">
    <location>
        <begin position="325"/>
        <end position="368"/>
    </location>
</feature>
<accession>A0A2P2E814</accession>
<dbReference type="EMBL" id="BFBR01000002">
    <property type="protein sequence ID" value="GBF57206.1"/>
    <property type="molecule type" value="Genomic_DNA"/>
</dbReference>
<evidence type="ECO:0000256" key="1">
    <source>
        <dbReference type="SAM" id="MobiDB-lite"/>
    </source>
</evidence>
<dbReference type="Proteomes" id="UP000245086">
    <property type="component" value="Unassembled WGS sequence"/>
</dbReference>
<evidence type="ECO:0000256" key="2">
    <source>
        <dbReference type="SAM" id="Phobius"/>
    </source>
</evidence>
<dbReference type="Gene3D" id="2.30.30.40">
    <property type="entry name" value="SH3 Domains"/>
    <property type="match status" value="1"/>
</dbReference>
<proteinExistence type="predicted"/>
<comment type="caution">
    <text evidence="4">The sequence shown here is derived from an EMBL/GenBank/DDBJ whole genome shotgun (WGS) entry which is preliminary data.</text>
</comment>
<sequence length="368" mass="37729">MLSQDSRSLREPGSGASGGANRVMVMLAAAAVAIGVSVAAFMGFRALFMKDEVAAPEIEQAKSYSALGRTDVRKTPDLAAPIALILKEGTIVSAQSAGVRNGVEWLSLTAIDGAKGFAPKALFREIVTSNASGKVTGGVRHIVTSTLLNLRETPSMSGKIVGTVDGGTRLISDGMVEAEGELWLRIPLDGANIVYLLQRFTTADDDAMMDDMNMATSKIGVAGRALQIVNVQATPLPNSRVVRALQAGETVRVIGQTQSGVAWYVLKLSDGSQGFAPKAAISLVDGGSRWVYPDGSEAPGPNVPQGQTEPLDAATLAQMKAAAAAVAAGSASSEGPKANTTPGEASDTVLPVTPNAPVPSPAVAGPQP</sequence>
<feature type="domain" description="SH3b" evidence="3">
    <location>
        <begin position="219"/>
        <end position="284"/>
    </location>
</feature>
<dbReference type="InterPro" id="IPR003646">
    <property type="entry name" value="SH3-like_bac-type"/>
</dbReference>
<evidence type="ECO:0000313" key="5">
    <source>
        <dbReference type="Proteomes" id="UP000245086"/>
    </source>
</evidence>